<gene>
    <name evidence="2" type="ORF">NNJEOMEG_01375</name>
</gene>
<evidence type="ECO:0000256" key="1">
    <source>
        <dbReference type="SAM" id="Phobius"/>
    </source>
</evidence>
<organism evidence="2 3">
    <name type="scientific">Fundidesulfovibrio magnetotacticus</name>
    <dbReference type="NCBI Taxonomy" id="2730080"/>
    <lineage>
        <taxon>Bacteria</taxon>
        <taxon>Pseudomonadati</taxon>
        <taxon>Thermodesulfobacteriota</taxon>
        <taxon>Desulfovibrionia</taxon>
        <taxon>Desulfovibrionales</taxon>
        <taxon>Desulfovibrionaceae</taxon>
        <taxon>Fundidesulfovibrio</taxon>
    </lineage>
</organism>
<reference evidence="2 3" key="1">
    <citation type="submission" date="2020-04" db="EMBL/GenBank/DDBJ databases">
        <authorList>
            <consortium name="Desulfovibrio sp. FSS-1 genome sequencing consortium"/>
            <person name="Shimoshige H."/>
            <person name="Kobayashi H."/>
            <person name="Maekawa T."/>
        </authorList>
    </citation>
    <scope>NUCLEOTIDE SEQUENCE [LARGE SCALE GENOMIC DNA]</scope>
    <source>
        <strain evidence="2 3">SIID29052-01</strain>
    </source>
</reference>
<name>A0A6V8LSJ3_9BACT</name>
<proteinExistence type="predicted"/>
<evidence type="ECO:0000313" key="2">
    <source>
        <dbReference type="EMBL" id="GFK93541.1"/>
    </source>
</evidence>
<accession>A0A6V8LSJ3</accession>
<reference evidence="2 3" key="2">
    <citation type="submission" date="2020-05" db="EMBL/GenBank/DDBJ databases">
        <title>Draft genome sequence of Desulfovibrio sp. strainFSS-1.</title>
        <authorList>
            <person name="Shimoshige H."/>
            <person name="Kobayashi H."/>
            <person name="Maekawa T."/>
        </authorList>
    </citation>
    <scope>NUCLEOTIDE SEQUENCE [LARGE SCALE GENOMIC DNA]</scope>
    <source>
        <strain evidence="2 3">SIID29052-01</strain>
    </source>
</reference>
<evidence type="ECO:0000313" key="3">
    <source>
        <dbReference type="Proteomes" id="UP000494245"/>
    </source>
</evidence>
<sequence>MSERLKPLIKEALREAQEEGLLRPGCCSSCDLAPGEHARHHMHLRDAFSLRSRVINTLATTLAGGGLAWLGLAVWEKLARQLPR</sequence>
<comment type="caution">
    <text evidence="2">The sequence shown here is derived from an EMBL/GenBank/DDBJ whole genome shotgun (WGS) entry which is preliminary data.</text>
</comment>
<dbReference type="AlphaFoldDB" id="A0A6V8LSJ3"/>
<protein>
    <submittedName>
        <fullName evidence="2">Uncharacterized protein</fullName>
    </submittedName>
</protein>
<keyword evidence="1" id="KW-0812">Transmembrane</keyword>
<feature type="transmembrane region" description="Helical" evidence="1">
    <location>
        <begin position="54"/>
        <end position="75"/>
    </location>
</feature>
<dbReference type="Proteomes" id="UP000494245">
    <property type="component" value="Unassembled WGS sequence"/>
</dbReference>
<keyword evidence="1" id="KW-0472">Membrane</keyword>
<dbReference type="EMBL" id="BLTE01000005">
    <property type="protein sequence ID" value="GFK93541.1"/>
    <property type="molecule type" value="Genomic_DNA"/>
</dbReference>
<dbReference type="RefSeq" id="WP_173082671.1">
    <property type="nucleotide sequence ID" value="NZ_BLTE01000005.1"/>
</dbReference>
<keyword evidence="3" id="KW-1185">Reference proteome</keyword>
<keyword evidence="1" id="KW-1133">Transmembrane helix</keyword>